<dbReference type="Proteomes" id="UP001586593">
    <property type="component" value="Unassembled WGS sequence"/>
</dbReference>
<gene>
    <name evidence="2" type="ORF">VTK73DRAFT_3431</name>
</gene>
<comment type="caution">
    <text evidence="2">The sequence shown here is derived from an EMBL/GenBank/DDBJ whole genome shotgun (WGS) entry which is preliminary data.</text>
</comment>
<evidence type="ECO:0000313" key="2">
    <source>
        <dbReference type="EMBL" id="KAL1868970.1"/>
    </source>
</evidence>
<keyword evidence="3" id="KW-1185">Reference proteome</keyword>
<evidence type="ECO:0000313" key="3">
    <source>
        <dbReference type="Proteomes" id="UP001586593"/>
    </source>
</evidence>
<protein>
    <submittedName>
        <fullName evidence="2">Uncharacterized protein</fullName>
    </submittedName>
</protein>
<dbReference type="EMBL" id="JAZHXJ010000205">
    <property type="protein sequence ID" value="KAL1868970.1"/>
    <property type="molecule type" value="Genomic_DNA"/>
</dbReference>
<proteinExistence type="predicted"/>
<name>A0ABR3WZM9_9PEZI</name>
<reference evidence="2 3" key="1">
    <citation type="journal article" date="2024" name="Commun. Biol.">
        <title>Comparative genomic analysis of thermophilic fungi reveals convergent evolutionary adaptations and gene losses.</title>
        <authorList>
            <person name="Steindorff A.S."/>
            <person name="Aguilar-Pontes M.V."/>
            <person name="Robinson A.J."/>
            <person name="Andreopoulos B."/>
            <person name="LaButti K."/>
            <person name="Kuo A."/>
            <person name="Mondo S."/>
            <person name="Riley R."/>
            <person name="Otillar R."/>
            <person name="Haridas S."/>
            <person name="Lipzen A."/>
            <person name="Grimwood J."/>
            <person name="Schmutz J."/>
            <person name="Clum A."/>
            <person name="Reid I.D."/>
            <person name="Moisan M.C."/>
            <person name="Butler G."/>
            <person name="Nguyen T.T.M."/>
            <person name="Dewar K."/>
            <person name="Conant G."/>
            <person name="Drula E."/>
            <person name="Henrissat B."/>
            <person name="Hansel C."/>
            <person name="Singer S."/>
            <person name="Hutchinson M.I."/>
            <person name="de Vries R.P."/>
            <person name="Natvig D.O."/>
            <person name="Powell A.J."/>
            <person name="Tsang A."/>
            <person name="Grigoriev I.V."/>
        </authorList>
    </citation>
    <scope>NUCLEOTIDE SEQUENCE [LARGE SCALE GENOMIC DNA]</scope>
    <source>
        <strain evidence="2 3">ATCC 24622</strain>
    </source>
</reference>
<evidence type="ECO:0000256" key="1">
    <source>
        <dbReference type="SAM" id="MobiDB-lite"/>
    </source>
</evidence>
<accession>A0ABR3WZM9</accession>
<sequence length="211" mass="23705">MLETPVQYERDLRSASKEWKRSKDSTTKWSFGSRPLSGCHLDLSTYETVGGSESQRAKSRPRGKASDVLKTTNLKKEHNIIKTTRGNYEMPAGRVRAKTNAYDEISDVRSSFTDGLPAPGSLTRKMTASDNFLYSFDRTESPGRPLTLDIFLKPSTPRDTERLVEKEYEILDDNGQALKGRKARRILRKGTAAEPLGKDEAPTEDEGFELV</sequence>
<feature type="compositionally biased region" description="Basic and acidic residues" evidence="1">
    <location>
        <begin position="8"/>
        <end position="26"/>
    </location>
</feature>
<feature type="region of interest" description="Disordered" evidence="1">
    <location>
        <begin position="47"/>
        <end position="66"/>
    </location>
</feature>
<organism evidence="2 3">
    <name type="scientific">Phialemonium thermophilum</name>
    <dbReference type="NCBI Taxonomy" id="223376"/>
    <lineage>
        <taxon>Eukaryota</taxon>
        <taxon>Fungi</taxon>
        <taxon>Dikarya</taxon>
        <taxon>Ascomycota</taxon>
        <taxon>Pezizomycotina</taxon>
        <taxon>Sordariomycetes</taxon>
        <taxon>Sordariomycetidae</taxon>
        <taxon>Cephalothecales</taxon>
        <taxon>Cephalothecaceae</taxon>
        <taxon>Phialemonium</taxon>
    </lineage>
</organism>
<feature type="region of interest" description="Disordered" evidence="1">
    <location>
        <begin position="1"/>
        <end position="38"/>
    </location>
</feature>
<feature type="compositionally biased region" description="Acidic residues" evidence="1">
    <location>
        <begin position="202"/>
        <end position="211"/>
    </location>
</feature>
<feature type="region of interest" description="Disordered" evidence="1">
    <location>
        <begin position="188"/>
        <end position="211"/>
    </location>
</feature>